<proteinExistence type="predicted"/>
<gene>
    <name evidence="2" type="ORF">E7Z57_24305</name>
</gene>
<dbReference type="AlphaFoldDB" id="A0AA92EHV1"/>
<dbReference type="Proteomes" id="UP000310553">
    <property type="component" value="Plasmid pUW386"/>
</dbReference>
<organism evidence="2 3">
    <name type="scientific">Ralstonia solanacearum</name>
    <name type="common">Pseudomonas solanacearum</name>
    <dbReference type="NCBI Taxonomy" id="305"/>
    <lineage>
        <taxon>Bacteria</taxon>
        <taxon>Pseudomonadati</taxon>
        <taxon>Pseudomonadota</taxon>
        <taxon>Betaproteobacteria</taxon>
        <taxon>Burkholderiales</taxon>
        <taxon>Burkholderiaceae</taxon>
        <taxon>Ralstonia</taxon>
        <taxon>Ralstonia solanacearum species complex</taxon>
    </lineage>
</organism>
<name>A0AA92EHV1_RALSL</name>
<geneLocation type="plasmid" evidence="3">
    <name>puw386</name>
</geneLocation>
<accession>A0AA92EHV1</accession>
<evidence type="ECO:0000313" key="2">
    <source>
        <dbReference type="EMBL" id="QCX52077.1"/>
    </source>
</evidence>
<protein>
    <submittedName>
        <fullName evidence="2">Uncharacterized protein</fullName>
    </submittedName>
</protein>
<dbReference type="EMBL" id="CP039340">
    <property type="protein sequence ID" value="QCX52077.1"/>
    <property type="molecule type" value="Genomic_DNA"/>
</dbReference>
<keyword evidence="2" id="KW-0614">Plasmid</keyword>
<evidence type="ECO:0000313" key="3">
    <source>
        <dbReference type="Proteomes" id="UP000310553"/>
    </source>
</evidence>
<reference evidence="2 3" key="1">
    <citation type="submission" date="2019-04" db="EMBL/GenBank/DDBJ databases">
        <title>Complete Genome of UW386 and Higher Quality Genome of UW700.</title>
        <authorList>
            <person name="Jacobs J."/>
            <person name="Perez A."/>
            <person name="Steidl O."/>
            <person name="Allen C."/>
        </authorList>
    </citation>
    <scope>NUCLEOTIDE SEQUENCE [LARGE SCALE GENOMIC DNA]</scope>
    <source>
        <strain evidence="2 3">UW386</strain>
        <plasmid evidence="3">puw386</plasmid>
    </source>
</reference>
<evidence type="ECO:0000256" key="1">
    <source>
        <dbReference type="SAM" id="MobiDB-lite"/>
    </source>
</evidence>
<sequence length="61" mass="6340">MRSPASAVAANASGLKISERITLPISAMFTLARVEHPRNGAAQIRQPPGSAGRDNRRAGSA</sequence>
<feature type="region of interest" description="Disordered" evidence="1">
    <location>
        <begin position="37"/>
        <end position="61"/>
    </location>
</feature>